<evidence type="ECO:0000313" key="6">
    <source>
        <dbReference type="EMBL" id="KFI31913.1"/>
    </source>
</evidence>
<comment type="function">
    <text evidence="1">Could be a virulence factor.</text>
</comment>
<evidence type="ECO:0000256" key="2">
    <source>
        <dbReference type="ARBA" id="ARBA00004613"/>
    </source>
</evidence>
<dbReference type="GO" id="GO:0032049">
    <property type="term" value="P:cardiolipin biosynthetic process"/>
    <property type="evidence" value="ECO:0007669"/>
    <property type="project" value="UniProtKB-ARBA"/>
</dbReference>
<dbReference type="InterPro" id="IPR001736">
    <property type="entry name" value="PLipase_D/transphosphatidylase"/>
</dbReference>
<dbReference type="EMBL" id="JGYG01000001">
    <property type="protein sequence ID" value="KFI31913.1"/>
    <property type="molecule type" value="Genomic_DNA"/>
</dbReference>
<dbReference type="PANTHER" id="PTHR21248">
    <property type="entry name" value="CARDIOLIPIN SYNTHASE"/>
    <property type="match status" value="1"/>
</dbReference>
<evidence type="ECO:0000313" key="7">
    <source>
        <dbReference type="Proteomes" id="UP000028826"/>
    </source>
</evidence>
<dbReference type="STRING" id="195105.CN97_05730"/>
<dbReference type="OrthoDB" id="9814092at2"/>
<comment type="subcellular location">
    <subcellularLocation>
        <location evidence="2">Secreted</location>
    </subcellularLocation>
</comment>
<keyword evidence="4" id="KW-0964">Secreted</keyword>
<evidence type="ECO:0000256" key="3">
    <source>
        <dbReference type="ARBA" id="ARBA00018392"/>
    </source>
</evidence>
<name>A0A086YCB3_9RHOB</name>
<comment type="caution">
    <text evidence="6">The sequence shown here is derived from an EMBL/GenBank/DDBJ whole genome shotgun (WGS) entry which is preliminary data.</text>
</comment>
<evidence type="ECO:0000256" key="5">
    <source>
        <dbReference type="ARBA" id="ARBA00029594"/>
    </source>
</evidence>
<dbReference type="GO" id="GO:0030572">
    <property type="term" value="F:phosphatidyltransferase activity"/>
    <property type="evidence" value="ECO:0007669"/>
    <property type="project" value="UniProtKB-ARBA"/>
</dbReference>
<dbReference type="eggNOG" id="COG1502">
    <property type="taxonomic scope" value="Bacteria"/>
</dbReference>
<dbReference type="SUPFAM" id="SSF56024">
    <property type="entry name" value="Phospholipase D/nuclease"/>
    <property type="match status" value="2"/>
</dbReference>
<dbReference type="GO" id="GO:0005576">
    <property type="term" value="C:extracellular region"/>
    <property type="evidence" value="ECO:0007669"/>
    <property type="project" value="UniProtKB-SubCell"/>
</dbReference>
<gene>
    <name evidence="6" type="ORF">CN97_05730</name>
</gene>
<dbReference type="SMART" id="SM00155">
    <property type="entry name" value="PLDc"/>
    <property type="match status" value="2"/>
</dbReference>
<proteinExistence type="predicted"/>
<dbReference type="Proteomes" id="UP000028826">
    <property type="component" value="Unassembled WGS sequence"/>
</dbReference>
<dbReference type="RefSeq" id="WP_035705996.1">
    <property type="nucleotide sequence ID" value="NZ_CAMIFG010000030.1"/>
</dbReference>
<sequence length="514" mass="58475">MHWLIWLSLIVAIAVGASLFALWSFGRFARRASGPNSHALPRTVRPSPFDTVLDPLETAHPGMSGGALLFRGQDAFAARFESIRRATRSIDLQYYIWKDDITGNLLAGELLTAADRGVRIRILLDDVNVLGIDPKWLNLNGHSKVEMRIFNPIVNRHNALRRGIEMALALVRYNRRMHTKSWTVDGRISILGGRNIGDTYFDAARRRRRNSLDADMLLAGPVVGQVETMFDAYWNSDLALPLSALWSERINDLVSFRRRIGALRRHRRGREYLSRALSGDDALPGLDRLVWSDTFRIVTDPPEKAHGEKREDWLLTHIGRLINQAEQRFDMTTPYLVPGKPGMAQLGELRERGVEVRLLTNSLANTDHSLVHGAYRRYRVPLLTGGVELCEYAPTDEGARRGRMLHAKTFVIDRRTGFIGSFNYDLRSAFLNTEIGVVFEAPELVQALWDWQDEAMRPPNAFHLSLHGRWIRWDQSLEGQASSQLPEIWYEPKASPARRALSWVVGHLPIHSYL</sequence>
<dbReference type="Pfam" id="PF13091">
    <property type="entry name" value="PLDc_2"/>
    <property type="match status" value="2"/>
</dbReference>
<organism evidence="6 7">
    <name type="scientific">Haematobacter massiliensis</name>
    <dbReference type="NCBI Taxonomy" id="195105"/>
    <lineage>
        <taxon>Bacteria</taxon>
        <taxon>Pseudomonadati</taxon>
        <taxon>Pseudomonadota</taxon>
        <taxon>Alphaproteobacteria</taxon>
        <taxon>Rhodobacterales</taxon>
        <taxon>Paracoccaceae</taxon>
        <taxon>Haematobacter</taxon>
    </lineage>
</organism>
<dbReference type="AlphaFoldDB" id="A0A086YCB3"/>
<dbReference type="CDD" id="cd09111">
    <property type="entry name" value="PLDc_ymdC_like_1"/>
    <property type="match status" value="1"/>
</dbReference>
<dbReference type="InterPro" id="IPR025202">
    <property type="entry name" value="PLD-like_dom"/>
</dbReference>
<reference evidence="6 7" key="1">
    <citation type="submission" date="2014-03" db="EMBL/GenBank/DDBJ databases">
        <title>Genome of Haematobacter massiliensis CCUG 47968.</title>
        <authorList>
            <person name="Wang D."/>
            <person name="Wang G."/>
        </authorList>
    </citation>
    <scope>NUCLEOTIDE SEQUENCE [LARGE SCALE GENOMIC DNA]</scope>
    <source>
        <strain evidence="6 7">CCUG 47968</strain>
    </source>
</reference>
<evidence type="ECO:0000256" key="1">
    <source>
        <dbReference type="ARBA" id="ARBA00003145"/>
    </source>
</evidence>
<protein>
    <recommendedName>
        <fullName evidence="3">Phospholipase D</fullName>
    </recommendedName>
    <alternativeName>
        <fullName evidence="5">Choline phosphatase</fullName>
    </alternativeName>
</protein>
<dbReference type="Gene3D" id="3.30.870.10">
    <property type="entry name" value="Endonuclease Chain A"/>
    <property type="match status" value="2"/>
</dbReference>
<evidence type="ECO:0000256" key="4">
    <source>
        <dbReference type="ARBA" id="ARBA00022525"/>
    </source>
</evidence>
<keyword evidence="7" id="KW-1185">Reference proteome</keyword>
<dbReference type="PROSITE" id="PS50035">
    <property type="entry name" value="PLD"/>
    <property type="match status" value="2"/>
</dbReference>
<accession>A0A086YCB3</accession>
<dbReference type="CDD" id="cd09113">
    <property type="entry name" value="PLDc_ymdC_like_2"/>
    <property type="match status" value="1"/>
</dbReference>
<dbReference type="PANTHER" id="PTHR21248:SF12">
    <property type="entry name" value="CARDIOLIPIN SYNTHASE C"/>
    <property type="match status" value="1"/>
</dbReference>